<reference evidence="15" key="2">
    <citation type="submission" date="2020-06" db="EMBL/GenBank/DDBJ databases">
        <authorList>
            <person name="Sheffer M."/>
        </authorList>
    </citation>
    <scope>NUCLEOTIDE SEQUENCE</scope>
</reference>
<evidence type="ECO:0000313" key="15">
    <source>
        <dbReference type="EMBL" id="KAF8796280.1"/>
    </source>
</evidence>
<dbReference type="InterPro" id="IPR000836">
    <property type="entry name" value="PRTase_dom"/>
</dbReference>
<proteinExistence type="inferred from homology"/>
<evidence type="ECO:0000256" key="12">
    <source>
        <dbReference type="ARBA" id="ARBA00022842"/>
    </source>
</evidence>
<keyword evidence="9 13" id="KW-0479">Metal-binding</keyword>
<dbReference type="GO" id="GO:0046100">
    <property type="term" value="P:hypoxanthine metabolic process"/>
    <property type="evidence" value="ECO:0007669"/>
    <property type="project" value="TreeGrafter"/>
</dbReference>
<evidence type="ECO:0000259" key="14">
    <source>
        <dbReference type="Pfam" id="PF00156"/>
    </source>
</evidence>
<evidence type="ECO:0000256" key="9">
    <source>
        <dbReference type="ARBA" id="ARBA00022723"/>
    </source>
</evidence>
<dbReference type="InterPro" id="IPR029057">
    <property type="entry name" value="PRTase-like"/>
</dbReference>
<dbReference type="NCBIfam" id="TIGR01203">
    <property type="entry name" value="HGPRTase"/>
    <property type="match status" value="1"/>
</dbReference>
<dbReference type="GO" id="GO:0000166">
    <property type="term" value="F:nucleotide binding"/>
    <property type="evidence" value="ECO:0007669"/>
    <property type="project" value="UniProtKB-KW"/>
</dbReference>
<evidence type="ECO:0000256" key="10">
    <source>
        <dbReference type="ARBA" id="ARBA00022726"/>
    </source>
</evidence>
<comment type="cofactor">
    <cofactor evidence="1 13">
        <name>Mg(2+)</name>
        <dbReference type="ChEBI" id="CHEBI:18420"/>
    </cofactor>
</comment>
<dbReference type="AlphaFoldDB" id="A0A8T0G2K1"/>
<dbReference type="Pfam" id="PF00156">
    <property type="entry name" value="Pribosyltran"/>
    <property type="match status" value="1"/>
</dbReference>
<dbReference type="OrthoDB" id="9449045at2759"/>
<evidence type="ECO:0000256" key="2">
    <source>
        <dbReference type="ARBA" id="ARBA00004496"/>
    </source>
</evidence>
<dbReference type="GO" id="GO:0032263">
    <property type="term" value="P:GMP salvage"/>
    <property type="evidence" value="ECO:0007669"/>
    <property type="project" value="TreeGrafter"/>
</dbReference>
<evidence type="ECO:0000256" key="1">
    <source>
        <dbReference type="ARBA" id="ARBA00001946"/>
    </source>
</evidence>
<gene>
    <name evidence="15" type="ORF">HNY73_000675</name>
</gene>
<dbReference type="EC" id="2.4.2.8" evidence="5 13"/>
<protein>
    <recommendedName>
        <fullName evidence="5 13">Hypoxanthine phosphoribosyltransferase</fullName>
        <ecNumber evidence="5 13">2.4.2.8</ecNumber>
    </recommendedName>
</protein>
<dbReference type="PANTHER" id="PTHR43340:SF1">
    <property type="entry name" value="HYPOXANTHINE PHOSPHORIBOSYLTRANSFERASE"/>
    <property type="match status" value="1"/>
</dbReference>
<keyword evidence="11 13" id="KW-0547">Nucleotide-binding</keyword>
<dbReference type="GO" id="GO:0006178">
    <property type="term" value="P:guanine salvage"/>
    <property type="evidence" value="ECO:0007669"/>
    <property type="project" value="TreeGrafter"/>
</dbReference>
<evidence type="ECO:0000256" key="6">
    <source>
        <dbReference type="ARBA" id="ARBA00022490"/>
    </source>
</evidence>
<comment type="caution">
    <text evidence="15">The sequence shown here is derived from an EMBL/GenBank/DDBJ whole genome shotgun (WGS) entry which is preliminary data.</text>
</comment>
<evidence type="ECO:0000256" key="3">
    <source>
        <dbReference type="ARBA" id="ARBA00004669"/>
    </source>
</evidence>
<dbReference type="EMBL" id="JABXBU010000001">
    <property type="protein sequence ID" value="KAF8796280.1"/>
    <property type="molecule type" value="Genomic_DNA"/>
</dbReference>
<dbReference type="GO" id="GO:0004422">
    <property type="term" value="F:hypoxanthine phosphoribosyltransferase activity"/>
    <property type="evidence" value="ECO:0007669"/>
    <property type="project" value="InterPro"/>
</dbReference>
<evidence type="ECO:0000313" key="16">
    <source>
        <dbReference type="Proteomes" id="UP000807504"/>
    </source>
</evidence>
<dbReference type="FunFam" id="3.40.50.2020:FF:000053">
    <property type="entry name" value="Hypoxanthine phosphoribosyltransferase"/>
    <property type="match status" value="1"/>
</dbReference>
<dbReference type="GO" id="GO:0005829">
    <property type="term" value="C:cytosol"/>
    <property type="evidence" value="ECO:0007669"/>
    <property type="project" value="TreeGrafter"/>
</dbReference>
<comment type="subcellular location">
    <subcellularLocation>
        <location evidence="2 13">Cytoplasm</location>
    </subcellularLocation>
</comment>
<evidence type="ECO:0000256" key="13">
    <source>
        <dbReference type="RuleBase" id="RU364099"/>
    </source>
</evidence>
<comment type="catalytic activity">
    <reaction evidence="13">
        <text>IMP + diphosphate = hypoxanthine + 5-phospho-alpha-D-ribose 1-diphosphate</text>
        <dbReference type="Rhea" id="RHEA:17973"/>
        <dbReference type="ChEBI" id="CHEBI:17368"/>
        <dbReference type="ChEBI" id="CHEBI:33019"/>
        <dbReference type="ChEBI" id="CHEBI:58017"/>
        <dbReference type="ChEBI" id="CHEBI:58053"/>
        <dbReference type="EC" id="2.4.2.8"/>
    </reaction>
</comment>
<comment type="similarity">
    <text evidence="4 13">Belongs to the purine/pyrimidine phosphoribosyltransferase family.</text>
</comment>
<keyword evidence="12 13" id="KW-0460">Magnesium</keyword>
<keyword evidence="8 13" id="KW-0808">Transferase</keyword>
<reference evidence="15" key="1">
    <citation type="journal article" date="2020" name="bioRxiv">
        <title>Chromosome-level reference genome of the European wasp spider Argiope bruennichi: a resource for studies on range expansion and evolutionary adaptation.</title>
        <authorList>
            <person name="Sheffer M.M."/>
            <person name="Hoppe A."/>
            <person name="Krehenwinkel H."/>
            <person name="Uhl G."/>
            <person name="Kuss A.W."/>
            <person name="Jensen L."/>
            <person name="Jensen C."/>
            <person name="Gillespie R.G."/>
            <person name="Hoff K.J."/>
            <person name="Prost S."/>
        </authorList>
    </citation>
    <scope>NUCLEOTIDE SEQUENCE</scope>
</reference>
<dbReference type="Gene3D" id="3.40.50.2020">
    <property type="match status" value="1"/>
</dbReference>
<evidence type="ECO:0000256" key="5">
    <source>
        <dbReference type="ARBA" id="ARBA00011895"/>
    </source>
</evidence>
<sequence>MEPASPGIIVADDYKGYHPDFFCIPRHYQGALECVLIPGGVIKDRIERLAQDIAEDIGNEPIFALCVLKGGYKFFTDLIDQVKKYNHYATRNTIRISVDFIRLKSYKQDDASSGDVQVIGVDDMSVFTGRNVLIVEDVIDTGRTIKELLRLLKAYHVKSAKVASLLVKRTKGNFYRPDYCGFEVPDKFVVGYAIDYNEYFRDLDHVCIVNEFGKKKFGSIYPNRNAVRQ</sequence>
<evidence type="ECO:0000256" key="7">
    <source>
        <dbReference type="ARBA" id="ARBA00022676"/>
    </source>
</evidence>
<keyword evidence="10 13" id="KW-0660">Purine salvage</keyword>
<evidence type="ECO:0000256" key="4">
    <source>
        <dbReference type="ARBA" id="ARBA00008391"/>
    </source>
</evidence>
<feature type="domain" description="Phosphoribosyltransferase" evidence="14">
    <location>
        <begin position="42"/>
        <end position="196"/>
    </location>
</feature>
<dbReference type="PANTHER" id="PTHR43340">
    <property type="entry name" value="HYPOXANTHINE-GUANINE PHOSPHORIBOSYLTRANSFERASE"/>
    <property type="match status" value="1"/>
</dbReference>
<dbReference type="CDD" id="cd06223">
    <property type="entry name" value="PRTases_typeI"/>
    <property type="match status" value="1"/>
</dbReference>
<dbReference type="InterPro" id="IPR005904">
    <property type="entry name" value="Hxn_phspho_trans"/>
</dbReference>
<dbReference type="SUPFAM" id="SSF53271">
    <property type="entry name" value="PRTase-like"/>
    <property type="match status" value="1"/>
</dbReference>
<name>A0A8T0G2K1_ARGBR</name>
<dbReference type="GO" id="GO:0032264">
    <property type="term" value="P:IMP salvage"/>
    <property type="evidence" value="ECO:0007669"/>
    <property type="project" value="TreeGrafter"/>
</dbReference>
<comment type="pathway">
    <text evidence="3 13">Purine metabolism; IMP biosynthesis via salvage pathway; IMP from hypoxanthine: step 1/1.</text>
</comment>
<dbReference type="InterPro" id="IPR050408">
    <property type="entry name" value="HGPRT"/>
</dbReference>
<dbReference type="OMA" id="CATCASY"/>
<organism evidence="15 16">
    <name type="scientific">Argiope bruennichi</name>
    <name type="common">Wasp spider</name>
    <name type="synonym">Aranea bruennichi</name>
    <dbReference type="NCBI Taxonomy" id="94029"/>
    <lineage>
        <taxon>Eukaryota</taxon>
        <taxon>Metazoa</taxon>
        <taxon>Ecdysozoa</taxon>
        <taxon>Arthropoda</taxon>
        <taxon>Chelicerata</taxon>
        <taxon>Arachnida</taxon>
        <taxon>Araneae</taxon>
        <taxon>Araneomorphae</taxon>
        <taxon>Entelegynae</taxon>
        <taxon>Araneoidea</taxon>
        <taxon>Araneidae</taxon>
        <taxon>Argiope</taxon>
    </lineage>
</organism>
<dbReference type="GO" id="GO:0000287">
    <property type="term" value="F:magnesium ion binding"/>
    <property type="evidence" value="ECO:0007669"/>
    <property type="project" value="TreeGrafter"/>
</dbReference>
<dbReference type="Proteomes" id="UP000807504">
    <property type="component" value="Unassembled WGS sequence"/>
</dbReference>
<evidence type="ECO:0000256" key="11">
    <source>
        <dbReference type="ARBA" id="ARBA00022741"/>
    </source>
</evidence>
<keyword evidence="7 13" id="KW-0328">Glycosyltransferase</keyword>
<keyword evidence="6 13" id="KW-0963">Cytoplasm</keyword>
<evidence type="ECO:0000256" key="8">
    <source>
        <dbReference type="ARBA" id="ARBA00022679"/>
    </source>
</evidence>
<accession>A0A8T0G2K1</accession>
<keyword evidence="16" id="KW-1185">Reference proteome</keyword>
<dbReference type="GO" id="GO:0006166">
    <property type="term" value="P:purine ribonucleoside salvage"/>
    <property type="evidence" value="ECO:0007669"/>
    <property type="project" value="UniProtKB-KW"/>
</dbReference>